<evidence type="ECO:0000313" key="1">
    <source>
        <dbReference type="EMBL" id="SER66633.1"/>
    </source>
</evidence>
<dbReference type="EMBL" id="FOGU01000002">
    <property type="protein sequence ID" value="SER66633.1"/>
    <property type="molecule type" value="Genomic_DNA"/>
</dbReference>
<organism evidence="1 2">
    <name type="scientific">Tranquillimonas rosea</name>
    <dbReference type="NCBI Taxonomy" id="641238"/>
    <lineage>
        <taxon>Bacteria</taxon>
        <taxon>Pseudomonadati</taxon>
        <taxon>Pseudomonadota</taxon>
        <taxon>Alphaproteobacteria</taxon>
        <taxon>Rhodobacterales</taxon>
        <taxon>Roseobacteraceae</taxon>
        <taxon>Tranquillimonas</taxon>
    </lineage>
</organism>
<evidence type="ECO:0008006" key="3">
    <source>
        <dbReference type="Google" id="ProtNLM"/>
    </source>
</evidence>
<evidence type="ECO:0000313" key="2">
    <source>
        <dbReference type="Proteomes" id="UP000198885"/>
    </source>
</evidence>
<proteinExistence type="predicted"/>
<protein>
    <recommendedName>
        <fullName evidence="3">Polyketide cyclase / dehydrase and lipid transport</fullName>
    </recommendedName>
</protein>
<dbReference type="OrthoDB" id="7860307at2"/>
<dbReference type="InterPro" id="IPR023393">
    <property type="entry name" value="START-like_dom_sf"/>
</dbReference>
<dbReference type="Proteomes" id="UP000198885">
    <property type="component" value="Unassembled WGS sequence"/>
</dbReference>
<dbReference type="RefSeq" id="WP_092688493.1">
    <property type="nucleotide sequence ID" value="NZ_FOGU01000002.1"/>
</dbReference>
<accession>A0A1H9R3U1</accession>
<name>A0A1H9R3U1_9RHOB</name>
<dbReference type="AlphaFoldDB" id="A0A1H9R3U1"/>
<reference evidence="1 2" key="1">
    <citation type="submission" date="2016-10" db="EMBL/GenBank/DDBJ databases">
        <authorList>
            <person name="de Groot N.N."/>
        </authorList>
    </citation>
    <scope>NUCLEOTIDE SEQUENCE [LARGE SCALE GENOMIC DNA]</scope>
    <source>
        <strain evidence="1 2">DSM 23042</strain>
    </source>
</reference>
<dbReference type="SUPFAM" id="SSF55961">
    <property type="entry name" value="Bet v1-like"/>
    <property type="match status" value="1"/>
</dbReference>
<gene>
    <name evidence="1" type="ORF">SAMN04490244_10288</name>
</gene>
<sequence>MKFSTRTDVQAPHDFVFASVSDFEYFERQALRRGVKLRRTDGFGARGQGVAWTGEFTYRGRQREAEAQVAQFDPGTFYTIEGTTGGLEVTYRVEVIALSRRRSRLMMSIDLRPQTLSARLLVQSLKLAKGNLSRRFETRVAEYGAKLADRHAARAV</sequence>
<dbReference type="Gene3D" id="3.30.530.20">
    <property type="match status" value="1"/>
</dbReference>
<dbReference type="STRING" id="641238.SAMN04490244_10288"/>
<keyword evidence="2" id="KW-1185">Reference proteome</keyword>